<dbReference type="PANTHER" id="PTHR40980:SF4">
    <property type="entry name" value="TONB-DEPENDENT RECEPTOR-LIKE BETA-BARREL DOMAIN-CONTAINING PROTEIN"/>
    <property type="match status" value="1"/>
</dbReference>
<keyword evidence="4 10" id="KW-1134">Transmembrane beta strand</keyword>
<dbReference type="SUPFAM" id="SSF56935">
    <property type="entry name" value="Porins"/>
    <property type="match status" value="1"/>
</dbReference>
<evidence type="ECO:0000256" key="1">
    <source>
        <dbReference type="ARBA" id="ARBA00004571"/>
    </source>
</evidence>
<dbReference type="EMBL" id="JBHSMZ010000015">
    <property type="protein sequence ID" value="MFC5550455.1"/>
    <property type="molecule type" value="Genomic_DNA"/>
</dbReference>
<evidence type="ECO:0000256" key="2">
    <source>
        <dbReference type="ARBA" id="ARBA00009810"/>
    </source>
</evidence>
<dbReference type="InterPro" id="IPR012910">
    <property type="entry name" value="Plug_dom"/>
</dbReference>
<protein>
    <submittedName>
        <fullName evidence="14">TonB-dependent receptor plug domain-containing protein</fullName>
    </submittedName>
</protein>
<dbReference type="InterPro" id="IPR036942">
    <property type="entry name" value="Beta-barrel_TonB_sf"/>
</dbReference>
<keyword evidence="7 10" id="KW-0472">Membrane</keyword>
<evidence type="ECO:0000256" key="5">
    <source>
        <dbReference type="ARBA" id="ARBA00022692"/>
    </source>
</evidence>
<reference evidence="15" key="1">
    <citation type="journal article" date="2019" name="Int. J. Syst. Evol. Microbiol.">
        <title>The Global Catalogue of Microorganisms (GCM) 10K type strain sequencing project: providing services to taxonomists for standard genome sequencing and annotation.</title>
        <authorList>
            <consortium name="The Broad Institute Genomics Platform"/>
            <consortium name="The Broad Institute Genome Sequencing Center for Infectious Disease"/>
            <person name="Wu L."/>
            <person name="Ma J."/>
        </authorList>
    </citation>
    <scope>NUCLEOTIDE SEQUENCE [LARGE SCALE GENOMIC DNA]</scope>
    <source>
        <strain evidence="15">CGMCC 4.5798</strain>
    </source>
</reference>
<comment type="similarity">
    <text evidence="2 10 11">Belongs to the TonB-dependent receptor family.</text>
</comment>
<evidence type="ECO:0000256" key="6">
    <source>
        <dbReference type="ARBA" id="ARBA00023077"/>
    </source>
</evidence>
<feature type="domain" description="TonB-dependent receptor plug" evidence="13">
    <location>
        <begin position="54"/>
        <end position="146"/>
    </location>
</feature>
<dbReference type="PANTHER" id="PTHR40980">
    <property type="entry name" value="PLUG DOMAIN-CONTAINING PROTEIN"/>
    <property type="match status" value="1"/>
</dbReference>
<organism evidence="14 15">
    <name type="scientific">Massilia aerilata</name>
    <dbReference type="NCBI Taxonomy" id="453817"/>
    <lineage>
        <taxon>Bacteria</taxon>
        <taxon>Pseudomonadati</taxon>
        <taxon>Pseudomonadota</taxon>
        <taxon>Betaproteobacteria</taxon>
        <taxon>Burkholderiales</taxon>
        <taxon>Oxalobacteraceae</taxon>
        <taxon>Telluria group</taxon>
        <taxon>Massilia</taxon>
    </lineage>
</organism>
<feature type="domain" description="TonB-dependent receptor-like beta-barrel" evidence="12">
    <location>
        <begin position="221"/>
        <end position="675"/>
    </location>
</feature>
<dbReference type="Pfam" id="PF07715">
    <property type="entry name" value="Plug"/>
    <property type="match status" value="1"/>
</dbReference>
<comment type="caution">
    <text evidence="14">The sequence shown here is derived from an EMBL/GenBank/DDBJ whole genome shotgun (WGS) entry which is preliminary data.</text>
</comment>
<keyword evidence="9 10" id="KW-0998">Cell outer membrane</keyword>
<evidence type="ECO:0000313" key="14">
    <source>
        <dbReference type="EMBL" id="MFC5550455.1"/>
    </source>
</evidence>
<evidence type="ECO:0000259" key="12">
    <source>
        <dbReference type="Pfam" id="PF00593"/>
    </source>
</evidence>
<dbReference type="InterPro" id="IPR039426">
    <property type="entry name" value="TonB-dep_rcpt-like"/>
</dbReference>
<dbReference type="InterPro" id="IPR037066">
    <property type="entry name" value="Plug_dom_sf"/>
</dbReference>
<keyword evidence="15" id="KW-1185">Reference proteome</keyword>
<gene>
    <name evidence="14" type="ORF">ACFPO9_18210</name>
</gene>
<evidence type="ECO:0000256" key="7">
    <source>
        <dbReference type="ARBA" id="ARBA00023136"/>
    </source>
</evidence>
<proteinExistence type="inferred from homology"/>
<accession>A0ABW0S3Z6</accession>
<sequence length="714" mass="78226">MWELAGVAVVTATAPAVARTFPVADDQALRTVETAPALQSVQVKGSIDSYDPRRDDVASRIVIKREDIDRYGDATLADVLRRAPGVTVAGSFVQLRGLGNGYTQLLLNGERAPAGFTIDSIAPETIERIEILRTATADMSTQGIAGSINIVQMRAVSKARRELKLGAGKSQGMGEGKATLLLSDRDGGFSYAVPLSFSRNTYRRPVVTDEWDRGAGGVLNYEYVTRRSDDGDYALFNMAPSLNWTLANGDTLSFQSFFNASRNRYGNRNLTAYLAGMAPVDPMVDTGLRNLNLLFRTDVSWTHKLGDGRKLETRLAGSAGNIEQETSQQNFAADGDPTFARKVNTLLHDRGVTSIGKYSAPVGEDHVFATGWDTGLASNGTGRDQIESAIPSHERYRARVERLALYGQDEWRLNALLSLSLGGRWETVRTRTSGDGLAGSASRSNVLSPLLHALVKIPGTKSDQVRLALTRTYKAPETGQLVPRRSLAIFNSSTSPDYMGDPGLRPELATGLDASWEHDWDKGSRLSLSGSTRRIADRVVQTVMLEEGRWVARPRNAGHALVHTLELETRFPLRSVFAAAPALDVRASASRNWSRVDDLPGPDNRLAQQAPFSSTFGLDYRAGALSMGGTVTYRAASKSRVSLHEWTYDSRRSDIDLYALWQIAPEYKLRLAASNFLQQDWLSDHTYRDVQGSHHTTAAYSGKAWGRATLEMSF</sequence>
<dbReference type="Gene3D" id="2.40.170.20">
    <property type="entry name" value="TonB-dependent receptor, beta-barrel domain"/>
    <property type="match status" value="1"/>
</dbReference>
<dbReference type="InterPro" id="IPR000531">
    <property type="entry name" value="Beta-barrel_TonB"/>
</dbReference>
<evidence type="ECO:0000256" key="9">
    <source>
        <dbReference type="ARBA" id="ARBA00023237"/>
    </source>
</evidence>
<evidence type="ECO:0000313" key="15">
    <source>
        <dbReference type="Proteomes" id="UP001596086"/>
    </source>
</evidence>
<dbReference type="Gene3D" id="2.170.130.10">
    <property type="entry name" value="TonB-dependent receptor, plug domain"/>
    <property type="match status" value="1"/>
</dbReference>
<evidence type="ECO:0000256" key="3">
    <source>
        <dbReference type="ARBA" id="ARBA00022448"/>
    </source>
</evidence>
<keyword evidence="3 10" id="KW-0813">Transport</keyword>
<comment type="subcellular location">
    <subcellularLocation>
        <location evidence="1 10">Cell outer membrane</location>
        <topology evidence="1 10">Multi-pass membrane protein</topology>
    </subcellularLocation>
</comment>
<keyword evidence="8 14" id="KW-0675">Receptor</keyword>
<evidence type="ECO:0000256" key="10">
    <source>
        <dbReference type="PROSITE-ProRule" id="PRU01360"/>
    </source>
</evidence>
<evidence type="ECO:0000256" key="11">
    <source>
        <dbReference type="RuleBase" id="RU003357"/>
    </source>
</evidence>
<dbReference type="Proteomes" id="UP001596086">
    <property type="component" value="Unassembled WGS sequence"/>
</dbReference>
<dbReference type="Pfam" id="PF00593">
    <property type="entry name" value="TonB_dep_Rec_b-barrel"/>
    <property type="match status" value="1"/>
</dbReference>
<evidence type="ECO:0000259" key="13">
    <source>
        <dbReference type="Pfam" id="PF07715"/>
    </source>
</evidence>
<name>A0ABW0S3Z6_9BURK</name>
<evidence type="ECO:0000256" key="8">
    <source>
        <dbReference type="ARBA" id="ARBA00023170"/>
    </source>
</evidence>
<dbReference type="PROSITE" id="PS52016">
    <property type="entry name" value="TONB_DEPENDENT_REC_3"/>
    <property type="match status" value="1"/>
</dbReference>
<evidence type="ECO:0000256" key="4">
    <source>
        <dbReference type="ARBA" id="ARBA00022452"/>
    </source>
</evidence>
<dbReference type="RefSeq" id="WP_379773069.1">
    <property type="nucleotide sequence ID" value="NZ_JBHSMZ010000015.1"/>
</dbReference>
<keyword evidence="5 10" id="KW-0812">Transmembrane</keyword>
<keyword evidence="6 11" id="KW-0798">TonB box</keyword>